<sequence length="59" mass="6927">MATSSFLRDTFIDKKEADILISQIEKSKNNKSHEPIIDIKENMKEGRILLKKLLLERKK</sequence>
<gene>
    <name evidence="1" type="ORF">HMPREF1092_03188</name>
</gene>
<evidence type="ECO:0000313" key="1">
    <source>
        <dbReference type="EMBL" id="ENY99447.1"/>
    </source>
</evidence>
<dbReference type="HOGENOM" id="CLU_2952152_0_0_9"/>
<dbReference type="PATRIC" id="fig|999411.4.peg.3102"/>
<dbReference type="EMBL" id="AGYT01000021">
    <property type="protein sequence ID" value="ENY99447.1"/>
    <property type="molecule type" value="Genomic_DNA"/>
</dbReference>
<dbReference type="Proteomes" id="UP000013097">
    <property type="component" value="Unassembled WGS sequence"/>
</dbReference>
<dbReference type="RefSeq" id="WP_002599628.1">
    <property type="nucleotide sequence ID" value="NZ_JADPHC010000008.1"/>
</dbReference>
<reference evidence="1 2" key="1">
    <citation type="submission" date="2013-01" db="EMBL/GenBank/DDBJ databases">
        <title>The Genome Sequence of Clostridium colicanis 209318.</title>
        <authorList>
            <consortium name="The Broad Institute Genome Sequencing Platform"/>
            <person name="Earl A."/>
            <person name="Ward D."/>
            <person name="Feldgarden M."/>
            <person name="Gevers D."/>
            <person name="Courvalin P."/>
            <person name="Lambert T."/>
            <person name="Walker B."/>
            <person name="Young S.K."/>
            <person name="Zeng Q."/>
            <person name="Gargeya S."/>
            <person name="Fitzgerald M."/>
            <person name="Haas B."/>
            <person name="Abouelleil A."/>
            <person name="Alvarado L."/>
            <person name="Arachchi H.M."/>
            <person name="Berlin A.M."/>
            <person name="Chapman S.B."/>
            <person name="Dewar J."/>
            <person name="Goldberg J."/>
            <person name="Griggs A."/>
            <person name="Gujja S."/>
            <person name="Hansen M."/>
            <person name="Howarth C."/>
            <person name="Imamovic A."/>
            <person name="Larimer J."/>
            <person name="McCowan C."/>
            <person name="Murphy C."/>
            <person name="Neiman D."/>
            <person name="Pearson M."/>
            <person name="Priest M."/>
            <person name="Roberts A."/>
            <person name="Saif S."/>
            <person name="Shea T."/>
            <person name="Sisk P."/>
            <person name="Sykes S."/>
            <person name="Wortman J."/>
            <person name="Nusbaum C."/>
            <person name="Birren B."/>
        </authorList>
    </citation>
    <scope>NUCLEOTIDE SEQUENCE [LARGE SCALE GENOMIC DNA]</scope>
    <source>
        <strain evidence="1 2">209318</strain>
    </source>
</reference>
<proteinExistence type="predicted"/>
<protein>
    <submittedName>
        <fullName evidence="1">Uncharacterized protein</fullName>
    </submittedName>
</protein>
<evidence type="ECO:0000313" key="2">
    <source>
        <dbReference type="Proteomes" id="UP000013097"/>
    </source>
</evidence>
<dbReference type="AlphaFoldDB" id="N9XIB7"/>
<organism evidence="1 2">
    <name type="scientific">Clostridium thermobutyricum</name>
    <dbReference type="NCBI Taxonomy" id="29372"/>
    <lineage>
        <taxon>Bacteria</taxon>
        <taxon>Bacillati</taxon>
        <taxon>Bacillota</taxon>
        <taxon>Clostridia</taxon>
        <taxon>Eubacteriales</taxon>
        <taxon>Clostridiaceae</taxon>
        <taxon>Clostridium</taxon>
    </lineage>
</organism>
<name>N9XIB7_9CLOT</name>
<accession>N9XIB7</accession>
<comment type="caution">
    <text evidence="1">The sequence shown here is derived from an EMBL/GenBank/DDBJ whole genome shotgun (WGS) entry which is preliminary data.</text>
</comment>
<keyword evidence="2" id="KW-1185">Reference proteome</keyword>